<evidence type="ECO:0000259" key="2">
    <source>
        <dbReference type="Pfam" id="PF16527"/>
    </source>
</evidence>
<organism evidence="3">
    <name type="scientific">Vibrio anguillarum</name>
    <name type="common">Listonella anguillarum</name>
    <dbReference type="NCBI Taxonomy" id="55601"/>
    <lineage>
        <taxon>Bacteria</taxon>
        <taxon>Pseudomonadati</taxon>
        <taxon>Pseudomonadota</taxon>
        <taxon>Gammaproteobacteria</taxon>
        <taxon>Vibrionales</taxon>
        <taxon>Vibrionaceae</taxon>
        <taxon>Vibrio</taxon>
    </lineage>
</organism>
<dbReference type="AlphaFoldDB" id="B5LBG2"/>
<evidence type="ECO:0000313" key="3">
    <source>
        <dbReference type="EMBL" id="ACH48386.1"/>
    </source>
</evidence>
<dbReference type="EMBL" id="EU650390">
    <property type="protein sequence ID" value="ACH48386.1"/>
    <property type="molecule type" value="Genomic_DNA"/>
</dbReference>
<dbReference type="Pfam" id="PF16527">
    <property type="entry name" value="CpxA_peri"/>
    <property type="match status" value="1"/>
</dbReference>
<dbReference type="InterPro" id="IPR032404">
    <property type="entry name" value="CpxA_peri"/>
</dbReference>
<evidence type="ECO:0000256" key="1">
    <source>
        <dbReference type="SAM" id="Phobius"/>
    </source>
</evidence>
<name>B5LBG2_VIBAN</name>
<sequence length="233" mass="27313">MRLPKINSLYGRIFAIFWFTMLLVLIAVLALPHLDPRKTRDIPSDEYQRLTHLKQKIESMFKDEHELTRILFRLESSSNKRGEGHMREKNGTPQFFITTPDGTILTTKTQADFKFKALQNFVTSIESIDKPQQKLDLAIGLLCIKHEMDIARLCYWQFNILIAISAFRRLVKMSQCRPVLAFCIKINIVGCHLINRLEPNFDSAHSLWYINRCIASLMNTQRHWLTIFENNRC</sequence>
<accession>B5LBG2</accession>
<protein>
    <submittedName>
        <fullName evidence="3">CpxA</fullName>
    </submittedName>
</protein>
<feature type="domain" description="Two-component sensor protein CpxA periplasmic" evidence="2">
    <location>
        <begin position="36"/>
        <end position="135"/>
    </location>
</feature>
<dbReference type="InterPro" id="IPR038515">
    <property type="entry name" value="CpxA_peri_sf"/>
</dbReference>
<keyword evidence="1" id="KW-0812">Transmembrane</keyword>
<reference evidence="3" key="1">
    <citation type="journal article" date="2006" name="Infect. Immun.">
        <title>Identification and characterization of a hemolysin gene cluster in Vibrio anguillarum.</title>
        <authorList>
            <person name="Rock J.L."/>
            <person name="Nelson D.R."/>
        </authorList>
    </citation>
    <scope>NUCLEOTIDE SEQUENCE</scope>
    <source>
        <strain evidence="3">M93Sm</strain>
    </source>
</reference>
<feature type="transmembrane region" description="Helical" evidence="1">
    <location>
        <begin position="12"/>
        <end position="31"/>
    </location>
</feature>
<gene>
    <name evidence="3" type="primary">cpxA</name>
</gene>
<reference evidence="3" key="2">
    <citation type="journal article" date="2008" name="J. Bacteriol.">
        <title>Identification and characterization of Epp, the secreted processing protease for the Vibrio anguillarum EmpA metalloprotease.</title>
        <authorList>
            <person name="Varina M."/>
            <person name="Denkin S.M."/>
            <person name="Staroscik A.M."/>
            <person name="Nelson D.R."/>
        </authorList>
    </citation>
    <scope>NUCLEOTIDE SEQUENCE</scope>
    <source>
        <strain evidence="3">M93Sm</strain>
    </source>
</reference>
<proteinExistence type="predicted"/>
<keyword evidence="1" id="KW-1133">Transmembrane helix</keyword>
<dbReference type="Gene3D" id="3.30.450.210">
    <property type="entry name" value="Two-component sensor protein CpxA, periplasmic domain"/>
    <property type="match status" value="1"/>
</dbReference>
<keyword evidence="1" id="KW-0472">Membrane</keyword>